<accession>A0A7I8DWP8</accession>
<dbReference type="InterPro" id="IPR046123">
    <property type="entry name" value="DUF6120"/>
</dbReference>
<dbReference type="EMBL" id="AP024085">
    <property type="protein sequence ID" value="BCL57031.1"/>
    <property type="molecule type" value="Genomic_DNA"/>
</dbReference>
<dbReference type="GeneID" id="70579177"/>
<organism evidence="2 3">
    <name type="scientific">Faecalibacillus intestinalis</name>
    <dbReference type="NCBI Taxonomy" id="1982626"/>
    <lineage>
        <taxon>Bacteria</taxon>
        <taxon>Bacillati</taxon>
        <taxon>Bacillota</taxon>
        <taxon>Erysipelotrichia</taxon>
        <taxon>Erysipelotrichales</taxon>
        <taxon>Coprobacillaceae</taxon>
        <taxon>Faecalibacillus</taxon>
    </lineage>
</organism>
<dbReference type="RefSeq" id="WP_117575217.1">
    <property type="nucleotide sequence ID" value="NZ_AP024085.1"/>
</dbReference>
<evidence type="ECO:0000256" key="1">
    <source>
        <dbReference type="SAM" id="Phobius"/>
    </source>
</evidence>
<dbReference type="Proteomes" id="UP000593842">
    <property type="component" value="Chromosome"/>
</dbReference>
<name>A0A7I8DWP8_9FIRM</name>
<keyword evidence="1" id="KW-0472">Membrane</keyword>
<feature type="transmembrane region" description="Helical" evidence="1">
    <location>
        <begin position="86"/>
        <end position="106"/>
    </location>
</feature>
<dbReference type="AlphaFoldDB" id="A0A7I8DWP8"/>
<protein>
    <submittedName>
        <fullName evidence="2">Uncharacterized protein</fullName>
    </submittedName>
</protein>
<proteinExistence type="predicted"/>
<dbReference type="KEGG" id="fit:Fi14EGH31_07430"/>
<dbReference type="Pfam" id="PF19615">
    <property type="entry name" value="DUF6120"/>
    <property type="match status" value="1"/>
</dbReference>
<reference evidence="3" key="1">
    <citation type="submission" date="2020-09" db="EMBL/GenBank/DDBJ databases">
        <title>Complete genome sequencing of Faecalibacillus intestinalis strain 14EGH31.</title>
        <authorList>
            <person name="Sakamoto M."/>
            <person name="Murakami T."/>
            <person name="Mori H."/>
        </authorList>
    </citation>
    <scope>NUCLEOTIDE SEQUENCE [LARGE SCALE GENOMIC DNA]</scope>
    <source>
        <strain evidence="3">14EGH31</strain>
    </source>
</reference>
<sequence length="128" mass="15260">MKVNRNVNKYIKDCKHFFPFLSKNEKIFLKRLKTNIIENIDSDNITYDDLCNEFGYPSDIIISYFEDQDANYLIKQSHIKNILKKAIIFCTIAVLICCLWRGILIYKSYRDSENSKIKNIEYTIEEKN</sequence>
<keyword evidence="1" id="KW-1133">Transmembrane helix</keyword>
<evidence type="ECO:0000313" key="2">
    <source>
        <dbReference type="EMBL" id="BCL57031.1"/>
    </source>
</evidence>
<gene>
    <name evidence="2" type="ORF">Fi14EGH31_07430</name>
</gene>
<keyword evidence="1" id="KW-0812">Transmembrane</keyword>
<evidence type="ECO:0000313" key="3">
    <source>
        <dbReference type="Proteomes" id="UP000593842"/>
    </source>
</evidence>